<dbReference type="RefSeq" id="WP_198109759.1">
    <property type="nucleotide sequence ID" value="NZ_JAEDAK010000002.1"/>
</dbReference>
<dbReference type="GO" id="GO:0030313">
    <property type="term" value="C:cell envelope"/>
    <property type="evidence" value="ECO:0007669"/>
    <property type="project" value="UniProtKB-SubCell"/>
</dbReference>
<feature type="domain" description="YknX-like C-terminal permuted SH3-like" evidence="5">
    <location>
        <begin position="356"/>
        <end position="418"/>
    </location>
</feature>
<comment type="similarity">
    <text evidence="2">Belongs to the membrane fusion protein (MFP) (TC 8.A.1) family.</text>
</comment>
<dbReference type="GO" id="GO:0022857">
    <property type="term" value="F:transmembrane transporter activity"/>
    <property type="evidence" value="ECO:0007669"/>
    <property type="project" value="InterPro"/>
</dbReference>
<dbReference type="Pfam" id="PF25989">
    <property type="entry name" value="YknX_C"/>
    <property type="match status" value="1"/>
</dbReference>
<evidence type="ECO:0000256" key="2">
    <source>
        <dbReference type="ARBA" id="ARBA00009477"/>
    </source>
</evidence>
<comment type="subcellular location">
    <subcellularLocation>
        <location evidence="1">Cell envelope</location>
    </subcellularLocation>
</comment>
<dbReference type="Gene3D" id="2.40.420.20">
    <property type="match status" value="1"/>
</dbReference>
<keyword evidence="3 4" id="KW-0175">Coiled coil</keyword>
<dbReference type="SUPFAM" id="SSF111369">
    <property type="entry name" value="HlyD-like secretion proteins"/>
    <property type="match status" value="2"/>
</dbReference>
<dbReference type="PANTHER" id="PTHR32347">
    <property type="entry name" value="EFFLUX SYSTEM COMPONENT YKNX-RELATED"/>
    <property type="match status" value="1"/>
</dbReference>
<feature type="coiled-coil region" evidence="4">
    <location>
        <begin position="187"/>
        <end position="246"/>
    </location>
</feature>
<dbReference type="Gene3D" id="2.40.30.170">
    <property type="match status" value="1"/>
</dbReference>
<evidence type="ECO:0000259" key="5">
    <source>
        <dbReference type="Pfam" id="PF25989"/>
    </source>
</evidence>
<dbReference type="InterPro" id="IPR006143">
    <property type="entry name" value="RND_pump_MFP"/>
</dbReference>
<dbReference type="GO" id="GO:0016020">
    <property type="term" value="C:membrane"/>
    <property type="evidence" value="ECO:0007669"/>
    <property type="project" value="InterPro"/>
</dbReference>
<name>A0A931NGK0_9BURK</name>
<dbReference type="Gene3D" id="2.40.50.100">
    <property type="match status" value="2"/>
</dbReference>
<dbReference type="NCBIfam" id="TIGR01730">
    <property type="entry name" value="RND_mfp"/>
    <property type="match status" value="1"/>
</dbReference>
<evidence type="ECO:0000313" key="6">
    <source>
        <dbReference type="EMBL" id="MBH9576154.1"/>
    </source>
</evidence>
<dbReference type="PANTHER" id="PTHR32347:SF14">
    <property type="entry name" value="EFFLUX SYSTEM COMPONENT YKNX-RELATED"/>
    <property type="match status" value="1"/>
</dbReference>
<evidence type="ECO:0000256" key="3">
    <source>
        <dbReference type="ARBA" id="ARBA00023054"/>
    </source>
</evidence>
<dbReference type="Gene3D" id="1.10.287.470">
    <property type="entry name" value="Helix hairpin bin"/>
    <property type="match status" value="1"/>
</dbReference>
<keyword evidence="7" id="KW-1185">Reference proteome</keyword>
<reference evidence="6" key="1">
    <citation type="submission" date="2020-12" db="EMBL/GenBank/DDBJ databases">
        <title>The genome sequence of Inhella sp. 1Y17.</title>
        <authorList>
            <person name="Liu Y."/>
        </authorList>
    </citation>
    <scope>NUCLEOTIDE SEQUENCE</scope>
    <source>
        <strain evidence="6">1Y17</strain>
    </source>
</reference>
<dbReference type="InterPro" id="IPR050465">
    <property type="entry name" value="UPF0194_transport"/>
</dbReference>
<dbReference type="AlphaFoldDB" id="A0A931NGK0"/>
<evidence type="ECO:0000313" key="7">
    <source>
        <dbReference type="Proteomes" id="UP000613266"/>
    </source>
</evidence>
<sequence length="425" mass="45532">MDTSIRSTASQDRPLPLSPWRRWRKPLIALAALALLGGLGSLGARQLQSQRVPQFQLSRLSIAPVQRADVQRDVAAEGKVVAANSPTLFAPQAGTLQWQVQAGDTVQAGQLLARIASPDLQARVQQERAAAAAATAEARRSQAEAESERGRAQAAVDTARIELQAAQSAEKRQRAAFEAGASARLQWEQAQDALEKARISLNQAESARTLKTQALQYELEAKQAAAARAQSQAADLERQLAALELRAPHGGAVGSLLVDNGSNVARDAKLLTLVDLSQLDVQVQVPEGLARELSLGLPGEVRVAGQPVAVKLISISPEVVNGEVAARLRFVGQQPPELRQNQRLSSRLLLERKSQVLSLPRGSFVEQSGGRYVYVLKDGRAERREVRLGAQSLERVEVVAGLQAGEQVVISGLDGVADAPLIQIN</sequence>
<feature type="coiled-coil region" evidence="4">
    <location>
        <begin position="124"/>
        <end position="153"/>
    </location>
</feature>
<proteinExistence type="inferred from homology"/>
<evidence type="ECO:0000256" key="1">
    <source>
        <dbReference type="ARBA" id="ARBA00004196"/>
    </source>
</evidence>
<organism evidence="6 7">
    <name type="scientific">Inhella proteolytica</name>
    <dbReference type="NCBI Taxonomy" id="2795029"/>
    <lineage>
        <taxon>Bacteria</taxon>
        <taxon>Pseudomonadati</taxon>
        <taxon>Pseudomonadota</taxon>
        <taxon>Betaproteobacteria</taxon>
        <taxon>Burkholderiales</taxon>
        <taxon>Sphaerotilaceae</taxon>
        <taxon>Inhella</taxon>
    </lineage>
</organism>
<evidence type="ECO:0000256" key="4">
    <source>
        <dbReference type="SAM" id="Coils"/>
    </source>
</evidence>
<dbReference type="InterPro" id="IPR058637">
    <property type="entry name" value="YknX-like_C"/>
</dbReference>
<dbReference type="Proteomes" id="UP000613266">
    <property type="component" value="Unassembled WGS sequence"/>
</dbReference>
<comment type="caution">
    <text evidence="6">The sequence shown here is derived from an EMBL/GenBank/DDBJ whole genome shotgun (WGS) entry which is preliminary data.</text>
</comment>
<gene>
    <name evidence="6" type="ORF">I7X39_04460</name>
</gene>
<protein>
    <submittedName>
        <fullName evidence="6">Efflux RND transporter periplasmic adaptor subunit</fullName>
    </submittedName>
</protein>
<accession>A0A931NGK0</accession>
<dbReference type="EMBL" id="JAEDAK010000002">
    <property type="protein sequence ID" value="MBH9576154.1"/>
    <property type="molecule type" value="Genomic_DNA"/>
</dbReference>